<accession>A0A420WHA8</accession>
<sequence length="292" mass="34331">MKAYESLFKLYRDQDLQKVFAHFYPIKNDYDEPFAIVARSTVDGIDAWRFQQERFKAKYTNTGLPKLRNYLNYTFKRLLELEGEEPHRYFIVSQDSEWITFNTGLQNAHGSDLLAVFNTYKPRAGLPPKPAADWVFKGCFTPNDRQYQSHFGASVPDIAWYSKDSRDFIFDTTYGLEKDVFDHLFDRAKERAGLPNVSDDVVRNYLRGALENVIPKIRRNYKVAIPVYYVEEKRMQLLLPFNSASNANDVSCFLVERDDTLKMYRIKTIFDLDQAYFAARLITRPDRDWLNP</sequence>
<name>A0A420WHA8_9PROT</name>
<dbReference type="Proteomes" id="UP000277424">
    <property type="component" value="Unassembled WGS sequence"/>
</dbReference>
<reference evidence="2 3" key="1">
    <citation type="submission" date="2018-10" db="EMBL/GenBank/DDBJ databases">
        <title>Comparative analysis of microorganisms from saline springs in Andes Mountain Range, Colombia.</title>
        <authorList>
            <person name="Rubin E."/>
        </authorList>
    </citation>
    <scope>NUCLEOTIDE SEQUENCE [LARGE SCALE GENOMIC DNA]</scope>
    <source>
        <strain evidence="2 3">USBA 36</strain>
    </source>
</reference>
<dbReference type="EMBL" id="RBIG01000002">
    <property type="protein sequence ID" value="RKQ70381.1"/>
    <property type="molecule type" value="Genomic_DNA"/>
</dbReference>
<feature type="domain" description="DUF3825" evidence="1">
    <location>
        <begin position="48"/>
        <end position="289"/>
    </location>
</feature>
<comment type="caution">
    <text evidence="2">The sequence shown here is derived from an EMBL/GenBank/DDBJ whole genome shotgun (WGS) entry which is preliminary data.</text>
</comment>
<dbReference type="OrthoDB" id="5493836at2"/>
<dbReference type="InterPro" id="IPR024437">
    <property type="entry name" value="DUF3825"/>
</dbReference>
<evidence type="ECO:0000313" key="3">
    <source>
        <dbReference type="Proteomes" id="UP000277424"/>
    </source>
</evidence>
<evidence type="ECO:0000313" key="2">
    <source>
        <dbReference type="EMBL" id="RKQ70381.1"/>
    </source>
</evidence>
<dbReference type="RefSeq" id="WP_121220140.1">
    <property type="nucleotide sequence ID" value="NZ_RBIG01000002.1"/>
</dbReference>
<evidence type="ECO:0000259" key="1">
    <source>
        <dbReference type="Pfam" id="PF12873"/>
    </source>
</evidence>
<dbReference type="AlphaFoldDB" id="A0A420WHA8"/>
<proteinExistence type="predicted"/>
<dbReference type="Pfam" id="PF12873">
    <property type="entry name" value="DUF3825"/>
    <property type="match status" value="1"/>
</dbReference>
<organism evidence="2 3">
    <name type="scientific">Oceanibaculum indicum</name>
    <dbReference type="NCBI Taxonomy" id="526216"/>
    <lineage>
        <taxon>Bacteria</taxon>
        <taxon>Pseudomonadati</taxon>
        <taxon>Pseudomonadota</taxon>
        <taxon>Alphaproteobacteria</taxon>
        <taxon>Rhodospirillales</taxon>
        <taxon>Oceanibaculaceae</taxon>
        <taxon>Oceanibaculum</taxon>
    </lineage>
</organism>
<gene>
    <name evidence="2" type="ORF">BCL74_2328</name>
</gene>
<protein>
    <submittedName>
        <fullName evidence="2">Uncharacterized protein DUF3825</fullName>
    </submittedName>
</protein>